<keyword evidence="5" id="KW-1185">Reference proteome</keyword>
<comment type="caution">
    <text evidence="4">The sequence shown here is derived from an EMBL/GenBank/DDBJ whole genome shotgun (WGS) entry which is preliminary data.</text>
</comment>
<dbReference type="GeneID" id="34565802"/>
<dbReference type="InterPro" id="IPR002110">
    <property type="entry name" value="Ankyrin_rpt"/>
</dbReference>
<dbReference type="PROSITE" id="PS50088">
    <property type="entry name" value="ANK_REPEAT"/>
    <property type="match status" value="1"/>
</dbReference>
<name>A0A1G4AS96_9PEZI</name>
<protein>
    <submittedName>
        <fullName evidence="4">Uncharacterized protein</fullName>
    </submittedName>
</protein>
<evidence type="ECO:0000256" key="1">
    <source>
        <dbReference type="ARBA" id="ARBA00022737"/>
    </source>
</evidence>
<reference evidence="4 5" key="1">
    <citation type="submission" date="2016-09" db="EMBL/GenBank/DDBJ databases">
        <authorList>
            <person name="Capua I."/>
            <person name="De Benedictis P."/>
            <person name="Joannis T."/>
            <person name="Lombin L.H."/>
            <person name="Cattoli G."/>
        </authorList>
    </citation>
    <scope>NUCLEOTIDE SEQUENCE [LARGE SCALE GENOMIC DNA]</scope>
    <source>
        <strain evidence="4 5">IMI 309357</strain>
    </source>
</reference>
<accession>A0A1G4AS96</accession>
<dbReference type="PANTHER" id="PTHR24171">
    <property type="entry name" value="ANKYRIN REPEAT DOMAIN-CONTAINING PROTEIN 39-RELATED"/>
    <property type="match status" value="1"/>
</dbReference>
<dbReference type="InterPro" id="IPR036770">
    <property type="entry name" value="Ankyrin_rpt-contain_sf"/>
</dbReference>
<dbReference type="RefSeq" id="XP_022469205.1">
    <property type="nucleotide sequence ID" value="XM_022624292.1"/>
</dbReference>
<dbReference type="EMBL" id="MJBS01000161">
    <property type="protein sequence ID" value="OHE92034.1"/>
    <property type="molecule type" value="Genomic_DNA"/>
</dbReference>
<organism evidence="4 5">
    <name type="scientific">Colletotrichum orchidophilum</name>
    <dbReference type="NCBI Taxonomy" id="1209926"/>
    <lineage>
        <taxon>Eukaryota</taxon>
        <taxon>Fungi</taxon>
        <taxon>Dikarya</taxon>
        <taxon>Ascomycota</taxon>
        <taxon>Pezizomycotina</taxon>
        <taxon>Sordariomycetes</taxon>
        <taxon>Hypocreomycetidae</taxon>
        <taxon>Glomerellales</taxon>
        <taxon>Glomerellaceae</taxon>
        <taxon>Colletotrichum</taxon>
    </lineage>
</organism>
<keyword evidence="2 3" id="KW-0040">ANK repeat</keyword>
<sequence>MPQKWPFGEMVKLLLDNGADIESQDKDKRTLPFHAASAFSQPDIAELLVSREASLDAQDRFGLTPVATAS</sequence>
<dbReference type="Gene3D" id="1.25.40.20">
    <property type="entry name" value="Ankyrin repeat-containing domain"/>
    <property type="match status" value="1"/>
</dbReference>
<feature type="repeat" description="ANK" evidence="3">
    <location>
        <begin position="28"/>
        <end position="60"/>
    </location>
</feature>
<evidence type="ECO:0000256" key="2">
    <source>
        <dbReference type="ARBA" id="ARBA00023043"/>
    </source>
</evidence>
<dbReference type="SUPFAM" id="SSF48403">
    <property type="entry name" value="Ankyrin repeat"/>
    <property type="match status" value="1"/>
</dbReference>
<dbReference type="OrthoDB" id="4850815at2759"/>
<dbReference type="AlphaFoldDB" id="A0A1G4AS96"/>
<evidence type="ECO:0000313" key="4">
    <source>
        <dbReference type="EMBL" id="OHE92034.1"/>
    </source>
</evidence>
<evidence type="ECO:0000313" key="5">
    <source>
        <dbReference type="Proteomes" id="UP000176998"/>
    </source>
</evidence>
<evidence type="ECO:0000256" key="3">
    <source>
        <dbReference type="PROSITE-ProRule" id="PRU00023"/>
    </source>
</evidence>
<dbReference type="Pfam" id="PF12796">
    <property type="entry name" value="Ank_2"/>
    <property type="match status" value="1"/>
</dbReference>
<dbReference type="STRING" id="1209926.A0A1G4AS96"/>
<dbReference type="Proteomes" id="UP000176998">
    <property type="component" value="Unassembled WGS sequence"/>
</dbReference>
<keyword evidence="1" id="KW-0677">Repeat</keyword>
<proteinExistence type="predicted"/>
<gene>
    <name evidence="4" type="ORF">CORC01_12673</name>
</gene>